<reference evidence="3" key="1">
    <citation type="journal article" date="2015" name="Nature">
        <title>Complex archaea that bridge the gap between prokaryotes and eukaryotes.</title>
        <authorList>
            <person name="Spang A."/>
            <person name="Saw J.H."/>
            <person name="Jorgensen S.L."/>
            <person name="Zaremba-Niedzwiedzka K."/>
            <person name="Martijn J."/>
            <person name="Lind A.E."/>
            <person name="van Eijk R."/>
            <person name="Schleper C."/>
            <person name="Guy L."/>
            <person name="Ettema T.J."/>
        </authorList>
    </citation>
    <scope>NUCLEOTIDE SEQUENCE</scope>
</reference>
<feature type="compositionally biased region" description="Basic and acidic residues" evidence="1">
    <location>
        <begin position="92"/>
        <end position="102"/>
    </location>
</feature>
<feature type="transmembrane region" description="Helical" evidence="2">
    <location>
        <begin position="27"/>
        <end position="52"/>
    </location>
</feature>
<feature type="compositionally biased region" description="Basic and acidic residues" evidence="1">
    <location>
        <begin position="55"/>
        <end position="74"/>
    </location>
</feature>
<sequence>METILLLALFFGPAVLASKGMGYRGAWFGFAALFLILSMGSCVGSLGMSLNVEEERAKEQREERAQQQRDRESLDDLYILSGKEPPPVDTDVSSRKQKDSWAARRSSRKQKVLNTAVGMSMWSGVAFLGCLLAGFFYREKRKSPSTTPPGG</sequence>
<evidence type="ECO:0000256" key="2">
    <source>
        <dbReference type="SAM" id="Phobius"/>
    </source>
</evidence>
<protein>
    <recommendedName>
        <fullName evidence="4">Transmembrane protein</fullName>
    </recommendedName>
</protein>
<comment type="caution">
    <text evidence="3">The sequence shown here is derived from an EMBL/GenBank/DDBJ whole genome shotgun (WGS) entry which is preliminary data.</text>
</comment>
<keyword evidence="2" id="KW-0812">Transmembrane</keyword>
<name>A0A0F9GCB7_9ZZZZ</name>
<evidence type="ECO:0000256" key="1">
    <source>
        <dbReference type="SAM" id="MobiDB-lite"/>
    </source>
</evidence>
<feature type="transmembrane region" description="Helical" evidence="2">
    <location>
        <begin position="112"/>
        <end position="137"/>
    </location>
</feature>
<organism evidence="3">
    <name type="scientific">marine sediment metagenome</name>
    <dbReference type="NCBI Taxonomy" id="412755"/>
    <lineage>
        <taxon>unclassified sequences</taxon>
        <taxon>metagenomes</taxon>
        <taxon>ecological metagenomes</taxon>
    </lineage>
</organism>
<dbReference type="AlphaFoldDB" id="A0A0F9GCB7"/>
<keyword evidence="2" id="KW-0472">Membrane</keyword>
<dbReference type="EMBL" id="LAZR01026969">
    <property type="protein sequence ID" value="KKL67145.1"/>
    <property type="molecule type" value="Genomic_DNA"/>
</dbReference>
<evidence type="ECO:0000313" key="3">
    <source>
        <dbReference type="EMBL" id="KKL67145.1"/>
    </source>
</evidence>
<evidence type="ECO:0008006" key="4">
    <source>
        <dbReference type="Google" id="ProtNLM"/>
    </source>
</evidence>
<gene>
    <name evidence="3" type="ORF">LCGC14_2137900</name>
</gene>
<feature type="region of interest" description="Disordered" evidence="1">
    <location>
        <begin position="55"/>
        <end position="107"/>
    </location>
</feature>
<proteinExistence type="predicted"/>
<feature type="non-terminal residue" evidence="3">
    <location>
        <position position="151"/>
    </location>
</feature>
<keyword evidence="2" id="KW-1133">Transmembrane helix</keyword>
<accession>A0A0F9GCB7</accession>